<dbReference type="Proteomes" id="UP001151760">
    <property type="component" value="Unassembled WGS sequence"/>
</dbReference>
<organism evidence="2 3">
    <name type="scientific">Tanacetum coccineum</name>
    <dbReference type="NCBI Taxonomy" id="301880"/>
    <lineage>
        <taxon>Eukaryota</taxon>
        <taxon>Viridiplantae</taxon>
        <taxon>Streptophyta</taxon>
        <taxon>Embryophyta</taxon>
        <taxon>Tracheophyta</taxon>
        <taxon>Spermatophyta</taxon>
        <taxon>Magnoliopsida</taxon>
        <taxon>eudicotyledons</taxon>
        <taxon>Gunneridae</taxon>
        <taxon>Pentapetalae</taxon>
        <taxon>asterids</taxon>
        <taxon>campanulids</taxon>
        <taxon>Asterales</taxon>
        <taxon>Asteraceae</taxon>
        <taxon>Asteroideae</taxon>
        <taxon>Anthemideae</taxon>
        <taxon>Anthemidinae</taxon>
        <taxon>Tanacetum</taxon>
    </lineage>
</organism>
<proteinExistence type="predicted"/>
<sequence length="564" mass="65227">MSILAPNSHILYKEVHHRDQYLRQPPQLQYWSNGCCSNSIKTNGLGFDGRKNDQWKKVVKRDCKAEAFWDVSKPASVEMEPITDADHLDTILEQAKQSSQPIIIDWMAAWCRKCIYLKPKLEKLAADYDTKLKFYCVDVNNVPQALVKRGNISKMPTIQLWKDGEMKAEVIGGHKAWLVIEEVREMIQNDKPKDALAEWLRRVPAKRHKQVLKTENPGKRIAFLENEHSKSFAKWLRKEVERELAISKESVSETVRWISYGPRATVVKYDAYNINGYTFRTKCHDGKVYQNSGVSVEAIDLHISKEVATTRQAFYYGVLQEIWVLDYRFRQIPLFKCDWVNHRAGGVKRDNLGYTLVDLNNLGHKVDPFILASQARQVFYVKDQIDKKLSIVFKTPPKNYKDTYDEVDEEFSTVIHQRNDNILPCVNRRDLGNESRDDYYQTDCGGVVIRKSNLHIAFVHCICSLHLQASICTLHLQIAYAHCICTLHLQLAFASKHLHIAFADCICTLHLYIAFAACICKQAFAHCTCTLHLQAKVLIKTLLKVKQVENKQREKKPRFNKQFL</sequence>
<dbReference type="InterPro" id="IPR036249">
    <property type="entry name" value="Thioredoxin-like_sf"/>
</dbReference>
<dbReference type="Pfam" id="PF13952">
    <property type="entry name" value="DUF4216"/>
    <property type="match status" value="1"/>
</dbReference>
<evidence type="ECO:0000313" key="2">
    <source>
        <dbReference type="EMBL" id="GJT37825.1"/>
    </source>
</evidence>
<dbReference type="SUPFAM" id="SSF52833">
    <property type="entry name" value="Thioredoxin-like"/>
    <property type="match status" value="1"/>
</dbReference>
<dbReference type="Gene3D" id="3.40.30.10">
    <property type="entry name" value="Glutaredoxin"/>
    <property type="match status" value="1"/>
</dbReference>
<dbReference type="PROSITE" id="PS51352">
    <property type="entry name" value="THIOREDOXIN_2"/>
    <property type="match status" value="1"/>
</dbReference>
<accession>A0ABQ5DFN0</accession>
<reference evidence="2" key="2">
    <citation type="submission" date="2022-01" db="EMBL/GenBank/DDBJ databases">
        <authorList>
            <person name="Yamashiro T."/>
            <person name="Shiraishi A."/>
            <person name="Satake H."/>
            <person name="Nakayama K."/>
        </authorList>
    </citation>
    <scope>NUCLEOTIDE SEQUENCE</scope>
</reference>
<dbReference type="PANTHER" id="PTHR47192">
    <property type="entry name" value="THIOREDOXIN-LIKE 3-2, CHLOROPLASTIC"/>
    <property type="match status" value="1"/>
</dbReference>
<protein>
    <submittedName>
        <fullName evidence="2">Thioredoxin-like 3-1, chloroplastic</fullName>
    </submittedName>
</protein>
<comment type="caution">
    <text evidence="2">The sequence shown here is derived from an EMBL/GenBank/DDBJ whole genome shotgun (WGS) entry which is preliminary data.</text>
</comment>
<dbReference type="EMBL" id="BQNB010015255">
    <property type="protein sequence ID" value="GJT37825.1"/>
    <property type="molecule type" value="Genomic_DNA"/>
</dbReference>
<reference evidence="2" key="1">
    <citation type="journal article" date="2022" name="Int. J. Mol. Sci.">
        <title>Draft Genome of Tanacetum Coccineum: Genomic Comparison of Closely Related Tanacetum-Family Plants.</title>
        <authorList>
            <person name="Yamashiro T."/>
            <person name="Shiraishi A."/>
            <person name="Nakayama K."/>
            <person name="Satake H."/>
        </authorList>
    </citation>
    <scope>NUCLEOTIDE SEQUENCE</scope>
</reference>
<name>A0ABQ5DFN0_9ASTR</name>
<keyword evidence="3" id="KW-1185">Reference proteome</keyword>
<dbReference type="Pfam" id="PF00085">
    <property type="entry name" value="Thioredoxin"/>
    <property type="match status" value="1"/>
</dbReference>
<dbReference type="InterPro" id="IPR025312">
    <property type="entry name" value="DUF4216"/>
</dbReference>
<dbReference type="InterPro" id="IPR044253">
    <property type="entry name" value="WCRKC1/2"/>
</dbReference>
<dbReference type="CDD" id="cd02947">
    <property type="entry name" value="TRX_family"/>
    <property type="match status" value="1"/>
</dbReference>
<feature type="domain" description="Thioredoxin" evidence="1">
    <location>
        <begin position="69"/>
        <end position="192"/>
    </location>
</feature>
<dbReference type="InterPro" id="IPR013766">
    <property type="entry name" value="Thioredoxin_domain"/>
</dbReference>
<evidence type="ECO:0000259" key="1">
    <source>
        <dbReference type="PROSITE" id="PS51352"/>
    </source>
</evidence>
<gene>
    <name evidence="2" type="ORF">Tco_0937690</name>
</gene>
<dbReference type="PANTHER" id="PTHR47192:SF3">
    <property type="entry name" value="THIOREDOXIN-LIKE 3-1, CHLOROPLASTIC"/>
    <property type="match status" value="1"/>
</dbReference>
<evidence type="ECO:0000313" key="3">
    <source>
        <dbReference type="Proteomes" id="UP001151760"/>
    </source>
</evidence>